<dbReference type="InterPro" id="IPR011598">
    <property type="entry name" value="bHLH_dom"/>
</dbReference>
<dbReference type="OrthoDB" id="663846at2759"/>
<dbReference type="GO" id="GO:0005634">
    <property type="term" value="C:nucleus"/>
    <property type="evidence" value="ECO:0000318"/>
    <property type="project" value="GO_Central"/>
</dbReference>
<keyword evidence="5" id="KW-0539">Nucleus</keyword>
<feature type="region of interest" description="Disordered" evidence="6">
    <location>
        <begin position="347"/>
        <end position="386"/>
    </location>
</feature>
<dbReference type="CDD" id="cd11393">
    <property type="entry name" value="bHLH_AtbHLH_like"/>
    <property type="match status" value="1"/>
</dbReference>
<keyword evidence="3" id="KW-0238">DNA-binding</keyword>
<dbReference type="GO" id="GO:0046983">
    <property type="term" value="F:protein dimerization activity"/>
    <property type="evidence" value="ECO:0007669"/>
    <property type="project" value="InterPro"/>
</dbReference>
<dbReference type="InterPro" id="IPR036638">
    <property type="entry name" value="HLH_DNA-bd_sf"/>
</dbReference>
<dbReference type="KEGG" id="jre:109006438"/>
<feature type="region of interest" description="Disordered" evidence="6">
    <location>
        <begin position="1"/>
        <end position="21"/>
    </location>
</feature>
<evidence type="ECO:0000256" key="1">
    <source>
        <dbReference type="ARBA" id="ARBA00004123"/>
    </source>
</evidence>
<proteinExistence type="predicted"/>
<dbReference type="PROSITE" id="PS50888">
    <property type="entry name" value="BHLH"/>
    <property type="match status" value="1"/>
</dbReference>
<dbReference type="Proteomes" id="UP000235220">
    <property type="component" value="Chromosome 13"/>
</dbReference>
<organism evidence="7 8">
    <name type="scientific">Juglans regia</name>
    <name type="common">English walnut</name>
    <dbReference type="NCBI Taxonomy" id="51240"/>
    <lineage>
        <taxon>Eukaryota</taxon>
        <taxon>Viridiplantae</taxon>
        <taxon>Streptophyta</taxon>
        <taxon>Embryophyta</taxon>
        <taxon>Tracheophyta</taxon>
        <taxon>Spermatophyta</taxon>
        <taxon>Magnoliopsida</taxon>
        <taxon>eudicotyledons</taxon>
        <taxon>Gunneridae</taxon>
        <taxon>Pentapetalae</taxon>
        <taxon>rosids</taxon>
        <taxon>fabids</taxon>
        <taxon>Fagales</taxon>
        <taxon>Juglandaceae</taxon>
        <taxon>Juglans</taxon>
    </lineage>
</organism>
<evidence type="ECO:0000313" key="8">
    <source>
        <dbReference type="RefSeq" id="XP_018841260.1"/>
    </source>
</evidence>
<dbReference type="PANTHER" id="PTHR16223:SF383">
    <property type="entry name" value="TRANSCRIPTION FACTOR BHLH111"/>
    <property type="match status" value="1"/>
</dbReference>
<dbReference type="GO" id="GO:0006357">
    <property type="term" value="P:regulation of transcription by RNA polymerase II"/>
    <property type="evidence" value="ECO:0000318"/>
    <property type="project" value="GO_Central"/>
</dbReference>
<dbReference type="SUPFAM" id="SSF47459">
    <property type="entry name" value="HLH, helix-loop-helix DNA-binding domain"/>
    <property type="match status" value="1"/>
</dbReference>
<dbReference type="InterPro" id="IPR045239">
    <property type="entry name" value="bHLH95_bHLH"/>
</dbReference>
<gene>
    <name evidence="8" type="primary">LOC109006438</name>
</gene>
<keyword evidence="2" id="KW-0805">Transcription regulation</keyword>
<keyword evidence="4" id="KW-0804">Transcription</keyword>
<dbReference type="GeneID" id="109006438"/>
<dbReference type="Gramene" id="Jr13_19120_p1">
    <property type="protein sequence ID" value="cds.Jr13_19120_p1"/>
    <property type="gene ID" value="Jr13_19120"/>
</dbReference>
<dbReference type="AlphaFoldDB" id="A0A2I4GBL6"/>
<comment type="subcellular location">
    <subcellularLocation>
        <location evidence="1">Nucleus</location>
    </subcellularLocation>
</comment>
<evidence type="ECO:0000256" key="4">
    <source>
        <dbReference type="ARBA" id="ARBA00023163"/>
    </source>
</evidence>
<dbReference type="RefSeq" id="XP_018841260.1">
    <property type="nucleotide sequence ID" value="XM_018985715.2"/>
</dbReference>
<dbReference type="GO" id="GO:0000978">
    <property type="term" value="F:RNA polymerase II cis-regulatory region sequence-specific DNA binding"/>
    <property type="evidence" value="ECO:0000318"/>
    <property type="project" value="GO_Central"/>
</dbReference>
<evidence type="ECO:0000256" key="5">
    <source>
        <dbReference type="ARBA" id="ARBA00023242"/>
    </source>
</evidence>
<keyword evidence="7" id="KW-1185">Reference proteome</keyword>
<evidence type="ECO:0000313" key="7">
    <source>
        <dbReference type="Proteomes" id="UP000235220"/>
    </source>
</evidence>
<evidence type="ECO:0000256" key="6">
    <source>
        <dbReference type="SAM" id="MobiDB-lite"/>
    </source>
</evidence>
<dbReference type="InterPro" id="IPR045843">
    <property type="entry name" value="IND-like"/>
</dbReference>
<dbReference type="GO" id="GO:0000981">
    <property type="term" value="F:DNA-binding transcription factor activity, RNA polymerase II-specific"/>
    <property type="evidence" value="ECO:0000318"/>
    <property type="project" value="GO_Central"/>
</dbReference>
<dbReference type="Gene3D" id="4.10.280.10">
    <property type="entry name" value="Helix-loop-helix DNA-binding domain"/>
    <property type="match status" value="1"/>
</dbReference>
<name>A0A2I4GBL6_JUGRE</name>
<dbReference type="PANTHER" id="PTHR16223">
    <property type="entry name" value="TRANSCRIPTION FACTOR BHLH83-RELATED"/>
    <property type="match status" value="1"/>
</dbReference>
<sequence>MAEECTDSSVGTSTSTPPNWWPDLHGNSLSSWNNLWHNQNPNSNSSCEEDVSISTSFTNASNHSGLTVESSRRLVETTSSNELIVEHASENNLWSHVLLSVGTNGELQNNQDAEGNFDDALSSKSLSTGMFEPACDYLRKLDNSWEFTDHSTSFNNFDKHINGFSDSVLCNERLTKLSDLVSTWSIAPPDPDHVKRRFDPQACNISLSPSMDCYSHLDQPCDDHMKQTFVDSTSSYLKTSAINSGLFPSTYGHDLKLENERHDQSETPLTLLRRSFNSNEVGYQIGLDNSFLVDKTRYYNGMPVNSSSGTRIRSFADVISFSNRVGKQGLQTASSLQLTDSTCSMKRVNIGKGQTTSEGKRKKSEDGSGSGLKKPKHECATASSAKTPKVKLGERITTLQQIVSPFGKTDTASVLFEAIQYIKFLQEQVQLLSNPYLKTSLHVKDPWGGRFDRKEKGDTKPDLRSRGLCLVPISCTPQIYRENTGSDYWSTPTYRGCLYG</sequence>
<accession>A0A2I4GBL6</accession>
<dbReference type="STRING" id="51240.A0A2I4GBL6"/>
<reference evidence="8" key="1">
    <citation type="submission" date="2025-08" db="UniProtKB">
        <authorList>
            <consortium name="RefSeq"/>
        </authorList>
    </citation>
    <scope>IDENTIFICATION</scope>
    <source>
        <tissue evidence="8">Leaves</tissue>
    </source>
</reference>
<protein>
    <submittedName>
        <fullName evidence="8">Transcription factor bHLH111</fullName>
    </submittedName>
</protein>
<feature type="compositionally biased region" description="Polar residues" evidence="6">
    <location>
        <begin position="7"/>
        <end position="18"/>
    </location>
</feature>
<evidence type="ECO:0000256" key="2">
    <source>
        <dbReference type="ARBA" id="ARBA00023015"/>
    </source>
</evidence>
<evidence type="ECO:0000256" key="3">
    <source>
        <dbReference type="ARBA" id="ARBA00023125"/>
    </source>
</evidence>